<feature type="transmembrane region" description="Helical" evidence="7">
    <location>
        <begin position="457"/>
        <end position="476"/>
    </location>
</feature>
<feature type="transmembrane region" description="Helical" evidence="7">
    <location>
        <begin position="570"/>
        <end position="590"/>
    </location>
</feature>
<dbReference type="Proteomes" id="UP000559404">
    <property type="component" value="Unassembled WGS sequence"/>
</dbReference>
<dbReference type="InterPro" id="IPR010656">
    <property type="entry name" value="DctM"/>
</dbReference>
<keyword evidence="7" id="KW-0813">Transport</keyword>
<feature type="transmembrane region" description="Helical" evidence="7">
    <location>
        <begin position="386"/>
        <end position="410"/>
    </location>
</feature>
<evidence type="ECO:0000256" key="2">
    <source>
        <dbReference type="ARBA" id="ARBA00022475"/>
    </source>
</evidence>
<proteinExistence type="inferred from homology"/>
<feature type="transmembrane region" description="Helical" evidence="7">
    <location>
        <begin position="109"/>
        <end position="127"/>
    </location>
</feature>
<feature type="transmembrane region" description="Helical" evidence="7">
    <location>
        <begin position="220"/>
        <end position="249"/>
    </location>
</feature>
<evidence type="ECO:0000256" key="7">
    <source>
        <dbReference type="RuleBase" id="RU369079"/>
    </source>
</evidence>
<dbReference type="NCBIfam" id="TIGR00786">
    <property type="entry name" value="dctM"/>
    <property type="match status" value="1"/>
</dbReference>
<sequence>MSNNRGEVIDGAASVPGPAFSPDREVLRIAFLALHVAMIALGCLAFATVVDVIGRNTPAGFTVRGIYEVSGLVMAVIIAAAAAPAFLLRRNVGMELLVPLLGERSLLTAIASIAETAFLLLIAWRLHAKAADALEFQDTTSLLGLSIAPFWFAASYCLLFAGAATLWKTGGHLLALRKTDPRRLLRPALILTLIGAAVAGILASLVAADATPGWQAGAAFLALYLLIVAGIPIGISLGLTGFGFLFLVIGEPQALAIVENETARALSSDSLAAIPLFLLMGSLAVQAGLAGDIFKAASRFTAGFRGGLSIASVIGCGAFGAISGSSIATTATFGKVAFSEMKQRGYDAGLATGTLAAGGTLGALIPPSVVLIIYCVLVEVSIQEAFIASLIPGLLAMGLYLVAVVVQVRLRPDLAPQAEGFDAREAMRSMAVAWRPILLFLMVLGGLYGGVFTTQEAAAVGAVLAFAFAVTSKGFSLRALLDGFAETAVNTVVIYVIVIGANIFAAYLTLTDITTSVLSVVDLETTPHWLILLVIMAMYLVLGSVFDTVAAVLVTAPFVIPLISGMGYDLIWWGVITLSLVEIGMITPPIGVNVFVMKSVIGTAAPIKTIFKGIVPFLAADLVRLAVLTLFPILTLWLPKVL</sequence>
<evidence type="ECO:0000259" key="8">
    <source>
        <dbReference type="Pfam" id="PF06808"/>
    </source>
</evidence>
<keyword evidence="2" id="KW-1003">Cell membrane</keyword>
<reference evidence="9 10" key="2">
    <citation type="submission" date="2020-08" db="EMBL/GenBank/DDBJ databases">
        <title>Stappia taiwanensis sp. nov., isolated from a coastal thermal spring.</title>
        <authorList>
            <person name="Kampfer P."/>
        </authorList>
    </citation>
    <scope>NUCLEOTIDE SEQUENCE [LARGE SCALE GENOMIC DNA]</scope>
    <source>
        <strain evidence="9 10">DSM 23284</strain>
    </source>
</reference>
<feature type="transmembrane region" description="Helical" evidence="7">
    <location>
        <begin position="29"/>
        <end position="49"/>
    </location>
</feature>
<feature type="transmembrane region" description="Helical" evidence="7">
    <location>
        <begin position="188"/>
        <end position="208"/>
    </location>
</feature>
<comment type="caution">
    <text evidence="7">Lacks conserved residue(s) required for the propagation of feature annotation.</text>
</comment>
<accession>A0A838XRZ8</accession>
<dbReference type="EMBL" id="JACEON010000015">
    <property type="protein sequence ID" value="MBA4613092.1"/>
    <property type="molecule type" value="Genomic_DNA"/>
</dbReference>
<comment type="function">
    <text evidence="7">Part of the tripartite ATP-independent periplasmic (TRAP) transport system.</text>
</comment>
<evidence type="ECO:0000313" key="10">
    <source>
        <dbReference type="Proteomes" id="UP000559404"/>
    </source>
</evidence>
<name>A0A838XRZ8_9HYPH</name>
<evidence type="ECO:0000256" key="4">
    <source>
        <dbReference type="ARBA" id="ARBA00022692"/>
    </source>
</evidence>
<keyword evidence="5 7" id="KW-1133">Transmembrane helix</keyword>
<comment type="subcellular location">
    <subcellularLocation>
        <location evidence="1 7">Cell inner membrane</location>
        <topology evidence="1 7">Multi-pass membrane protein</topology>
    </subcellularLocation>
</comment>
<keyword evidence="10" id="KW-1185">Reference proteome</keyword>
<evidence type="ECO:0000313" key="9">
    <source>
        <dbReference type="EMBL" id="MBA4613092.1"/>
    </source>
</evidence>
<comment type="subunit">
    <text evidence="7">The complex comprises the extracytoplasmic solute receptor protein and the two transmembrane proteins.</text>
</comment>
<feature type="transmembrane region" description="Helical" evidence="7">
    <location>
        <begin position="270"/>
        <end position="290"/>
    </location>
</feature>
<feature type="transmembrane region" description="Helical" evidence="7">
    <location>
        <begin position="431"/>
        <end position="451"/>
    </location>
</feature>
<evidence type="ECO:0000256" key="6">
    <source>
        <dbReference type="ARBA" id="ARBA00023136"/>
    </source>
</evidence>
<feature type="transmembrane region" description="Helical" evidence="7">
    <location>
        <begin position="350"/>
        <end position="374"/>
    </location>
</feature>
<dbReference type="PANTHER" id="PTHR33362:SF5">
    <property type="entry name" value="C4-DICARBOXYLATE TRAP TRANSPORTER LARGE PERMEASE PROTEIN DCTM"/>
    <property type="match status" value="1"/>
</dbReference>
<evidence type="ECO:0000256" key="5">
    <source>
        <dbReference type="ARBA" id="ARBA00022989"/>
    </source>
</evidence>
<dbReference type="GO" id="GO:0022857">
    <property type="term" value="F:transmembrane transporter activity"/>
    <property type="evidence" value="ECO:0007669"/>
    <property type="project" value="UniProtKB-UniRule"/>
</dbReference>
<reference evidence="9 10" key="1">
    <citation type="submission" date="2020-07" db="EMBL/GenBank/DDBJ databases">
        <authorList>
            <person name="Li M."/>
        </authorList>
    </citation>
    <scope>NUCLEOTIDE SEQUENCE [LARGE SCALE GENOMIC DNA]</scope>
    <source>
        <strain evidence="9 10">DSM 23284</strain>
    </source>
</reference>
<keyword evidence="6 7" id="KW-0472">Membrane</keyword>
<feature type="transmembrane region" description="Helical" evidence="7">
    <location>
        <begin position="147"/>
        <end position="167"/>
    </location>
</feature>
<feature type="transmembrane region" description="Helical" evidence="7">
    <location>
        <begin position="310"/>
        <end position="338"/>
    </location>
</feature>
<dbReference type="AlphaFoldDB" id="A0A838XRZ8"/>
<comment type="similarity">
    <text evidence="7">Belongs to the TRAP transporter large permease family.</text>
</comment>
<dbReference type="GO" id="GO:0005886">
    <property type="term" value="C:plasma membrane"/>
    <property type="evidence" value="ECO:0007669"/>
    <property type="project" value="UniProtKB-SubCell"/>
</dbReference>
<organism evidence="9 10">
    <name type="scientific">Stappia taiwanensis</name>
    <dbReference type="NCBI Taxonomy" id="992267"/>
    <lineage>
        <taxon>Bacteria</taxon>
        <taxon>Pseudomonadati</taxon>
        <taxon>Pseudomonadota</taxon>
        <taxon>Alphaproteobacteria</taxon>
        <taxon>Hyphomicrobiales</taxon>
        <taxon>Stappiaceae</taxon>
        <taxon>Stappia</taxon>
    </lineage>
</organism>
<dbReference type="PANTHER" id="PTHR33362">
    <property type="entry name" value="SIALIC ACID TRAP TRANSPORTER PERMEASE PROTEIN SIAT-RELATED"/>
    <property type="match status" value="1"/>
</dbReference>
<feature type="transmembrane region" description="Helical" evidence="7">
    <location>
        <begin position="530"/>
        <end position="563"/>
    </location>
</feature>
<dbReference type="InterPro" id="IPR004681">
    <property type="entry name" value="TRAP_DctM"/>
</dbReference>
<feature type="domain" description="TRAP C4-dicarboxylate transport system permease DctM subunit" evidence="8">
    <location>
        <begin position="221"/>
        <end position="632"/>
    </location>
</feature>
<evidence type="ECO:0000256" key="3">
    <source>
        <dbReference type="ARBA" id="ARBA00022519"/>
    </source>
</evidence>
<evidence type="ECO:0000256" key="1">
    <source>
        <dbReference type="ARBA" id="ARBA00004429"/>
    </source>
</evidence>
<feature type="transmembrane region" description="Helical" evidence="7">
    <location>
        <begin position="610"/>
        <end position="638"/>
    </location>
</feature>
<gene>
    <name evidence="9" type="ORF">H1W37_15630</name>
</gene>
<protein>
    <recommendedName>
        <fullName evidence="7">TRAP transporter large permease protein</fullName>
    </recommendedName>
</protein>
<comment type="caution">
    <text evidence="9">The sequence shown here is derived from an EMBL/GenBank/DDBJ whole genome shotgun (WGS) entry which is preliminary data.</text>
</comment>
<feature type="transmembrane region" description="Helical" evidence="7">
    <location>
        <begin position="69"/>
        <end position="88"/>
    </location>
</feature>
<dbReference type="RefSeq" id="WP_181761283.1">
    <property type="nucleotide sequence ID" value="NZ_BMCR01000007.1"/>
</dbReference>
<feature type="transmembrane region" description="Helical" evidence="7">
    <location>
        <begin position="488"/>
        <end position="510"/>
    </location>
</feature>
<keyword evidence="4 7" id="KW-0812">Transmembrane</keyword>
<keyword evidence="3 7" id="KW-0997">Cell inner membrane</keyword>
<dbReference type="Pfam" id="PF06808">
    <property type="entry name" value="DctM"/>
    <property type="match status" value="1"/>
</dbReference>